<reference evidence="1 2" key="1">
    <citation type="submission" date="2019-11" db="EMBL/GenBank/DDBJ databases">
        <authorList>
            <person name="Holert J."/>
        </authorList>
    </citation>
    <scope>NUCLEOTIDE SEQUENCE [LARGE SCALE GENOMIC DNA]</scope>
    <source>
        <strain evidence="1">BC5_2</strain>
    </source>
</reference>
<sequence length="98" mass="11136">MNIDKIRFESSSSKGCSSSHYTFMKTNCCARVGVEDLELSEFYFDPDDLTESVNLFEELTCPFCQSGNWELAPLNSHEAPGTESNFVYNARRWAFQAS</sequence>
<evidence type="ECO:0000313" key="2">
    <source>
        <dbReference type="Proteomes" id="UP000434580"/>
    </source>
</evidence>
<gene>
    <name evidence="1" type="ORF">DPBNPPHM_01052</name>
</gene>
<organism evidence="1 2">
    <name type="scientific">BD1-7 clade bacterium</name>
    <dbReference type="NCBI Taxonomy" id="2029982"/>
    <lineage>
        <taxon>Bacteria</taxon>
        <taxon>Pseudomonadati</taxon>
        <taxon>Pseudomonadota</taxon>
        <taxon>Gammaproteobacteria</taxon>
        <taxon>Cellvibrionales</taxon>
        <taxon>Spongiibacteraceae</taxon>
        <taxon>BD1-7 clade</taxon>
    </lineage>
</organism>
<protein>
    <submittedName>
        <fullName evidence="1">Uncharacterized protein</fullName>
    </submittedName>
</protein>
<proteinExistence type="predicted"/>
<dbReference type="EMBL" id="CACSII010000012">
    <property type="protein sequence ID" value="CAA0104272.1"/>
    <property type="molecule type" value="Genomic_DNA"/>
</dbReference>
<name>A0A5S9PJ87_9GAMM</name>
<accession>A0A5S9PJ87</accession>
<dbReference type="Proteomes" id="UP000434580">
    <property type="component" value="Unassembled WGS sequence"/>
</dbReference>
<dbReference type="AlphaFoldDB" id="A0A5S9PJ87"/>
<evidence type="ECO:0000313" key="1">
    <source>
        <dbReference type="EMBL" id="CAA0104272.1"/>
    </source>
</evidence>